<dbReference type="EMBL" id="ACEC01000057">
    <property type="protein sequence ID" value="EEG30741.1"/>
    <property type="molecule type" value="Genomic_DNA"/>
</dbReference>
<feature type="region of interest" description="Disordered" evidence="1">
    <location>
        <begin position="1"/>
        <end position="29"/>
    </location>
</feature>
<evidence type="ECO:0000256" key="1">
    <source>
        <dbReference type="SAM" id="MobiDB-lite"/>
    </source>
</evidence>
<sequence length="41" mass="4435">MPGSHSAQYIAPPVERSHSTVRTSSSAERSAYSFDGVVLIR</sequence>
<organism evidence="2 3">
    <name type="scientific">[Clostridium] methylpentosum DSM 5476</name>
    <dbReference type="NCBI Taxonomy" id="537013"/>
    <lineage>
        <taxon>Bacteria</taxon>
        <taxon>Bacillati</taxon>
        <taxon>Bacillota</taxon>
        <taxon>Clostridia</taxon>
        <taxon>Eubacteriales</taxon>
        <taxon>Oscillospiraceae</taxon>
        <taxon>Oscillospiraceae incertae sedis</taxon>
    </lineage>
</organism>
<dbReference type="Proteomes" id="UP000003340">
    <property type="component" value="Unassembled WGS sequence"/>
</dbReference>
<name>C0ECU7_9FIRM</name>
<protein>
    <submittedName>
        <fullName evidence="2">Uncharacterized protein</fullName>
    </submittedName>
</protein>
<comment type="caution">
    <text evidence="2">The sequence shown here is derived from an EMBL/GenBank/DDBJ whole genome shotgun (WGS) entry which is preliminary data.</text>
</comment>
<reference evidence="2 3" key="1">
    <citation type="submission" date="2009-01" db="EMBL/GenBank/DDBJ databases">
        <authorList>
            <person name="Fulton L."/>
            <person name="Clifton S."/>
            <person name="Fulton B."/>
            <person name="Xu J."/>
            <person name="Minx P."/>
            <person name="Pepin K.H."/>
            <person name="Johnson M."/>
            <person name="Bhonagiri V."/>
            <person name="Nash W.E."/>
            <person name="Mardis E.R."/>
            <person name="Wilson R.K."/>
        </authorList>
    </citation>
    <scope>NUCLEOTIDE SEQUENCE [LARGE SCALE GENOMIC DNA]</scope>
    <source>
        <strain evidence="2 3">DSM 5476</strain>
    </source>
</reference>
<evidence type="ECO:0000313" key="3">
    <source>
        <dbReference type="Proteomes" id="UP000003340"/>
    </source>
</evidence>
<gene>
    <name evidence="2" type="ORF">CLOSTMETH_01668</name>
</gene>
<accession>C0ECU7</accession>
<dbReference type="HOGENOM" id="CLU_3268111_0_0_9"/>
<reference evidence="2 3" key="2">
    <citation type="submission" date="2009-02" db="EMBL/GenBank/DDBJ databases">
        <title>Draft genome sequence of Clostridium methylpentosum (DSM 5476).</title>
        <authorList>
            <person name="Sudarsanam P."/>
            <person name="Ley R."/>
            <person name="Guruge J."/>
            <person name="Turnbaugh P.J."/>
            <person name="Mahowald M."/>
            <person name="Liep D."/>
            <person name="Gordon J."/>
        </authorList>
    </citation>
    <scope>NUCLEOTIDE SEQUENCE [LARGE SCALE GENOMIC DNA]</scope>
    <source>
        <strain evidence="2 3">DSM 5476</strain>
    </source>
</reference>
<proteinExistence type="predicted"/>
<dbReference type="STRING" id="537013.CLOSTMETH_01668"/>
<dbReference type="AlphaFoldDB" id="C0ECU7"/>
<keyword evidence="3" id="KW-1185">Reference proteome</keyword>
<evidence type="ECO:0000313" key="2">
    <source>
        <dbReference type="EMBL" id="EEG30741.1"/>
    </source>
</evidence>